<sequence>MPLILFTGFPSSGKSTKAQELIGLLNEHIEKTASIKDKNYKIIYHNDETLGINHEDYITSTSERKLRSEIMSVVKRDLSRNNIVIIDSLNYIKGFRYQLHCEVKNVSTTFCLIHVMCPLDTINDWNKKSKLPWDTELLNQLIQRYEEPNGNNRWDSPLFPIMATQDSIGDFFEDITRAVFNNGKSSDGRDPLIKSFQKSNAVSILKPASNSNYIQLLDSQTSKVIKIITDYIKMKKSIGETTFGGRIIVSEVSDINDERCAFVDLPYTNSISLPMLQRMKRQFVKLNKLRSIDNDRIVTLFASYLTKQLSDL</sequence>
<evidence type="ECO:0000256" key="3">
    <source>
        <dbReference type="ARBA" id="ARBA00025768"/>
    </source>
</evidence>
<dbReference type="HOGENOM" id="CLU_027147_2_0_1"/>
<evidence type="ECO:0000256" key="2">
    <source>
        <dbReference type="ARBA" id="ARBA00022840"/>
    </source>
</evidence>
<dbReference type="eggNOG" id="KOG3062">
    <property type="taxonomic scope" value="Eukaryota"/>
</dbReference>
<dbReference type="GO" id="GO:0005634">
    <property type="term" value="C:nucleus"/>
    <property type="evidence" value="ECO:0007669"/>
    <property type="project" value="EnsemblFungi"/>
</dbReference>
<comment type="similarity">
    <text evidence="3">Belongs to the KTI12 family.</text>
</comment>
<dbReference type="GO" id="GO:0003682">
    <property type="term" value="F:chromatin binding"/>
    <property type="evidence" value="ECO:0007669"/>
    <property type="project" value="EnsemblFungi"/>
</dbReference>
<organism evidence="4 5">
    <name type="scientific">Henningerozyma blattae (strain ATCC 34711 / CBS 6284 / DSM 70876 / NBRC 10599 / NRRL Y-10934 / UCD 77-7)</name>
    <name type="common">Yeast</name>
    <name type="synonym">Tetrapisispora blattae</name>
    <dbReference type="NCBI Taxonomy" id="1071380"/>
    <lineage>
        <taxon>Eukaryota</taxon>
        <taxon>Fungi</taxon>
        <taxon>Dikarya</taxon>
        <taxon>Ascomycota</taxon>
        <taxon>Saccharomycotina</taxon>
        <taxon>Saccharomycetes</taxon>
        <taxon>Saccharomycetales</taxon>
        <taxon>Saccharomycetaceae</taxon>
        <taxon>Henningerozyma</taxon>
    </lineage>
</organism>
<evidence type="ECO:0008006" key="6">
    <source>
        <dbReference type="Google" id="ProtNLM"/>
    </source>
</evidence>
<dbReference type="OMA" id="THSRWDK"/>
<name>I2H8T4_HENB6</name>
<dbReference type="Pfam" id="PF08433">
    <property type="entry name" value="KTI12"/>
    <property type="match status" value="1"/>
</dbReference>
<keyword evidence="2" id="KW-0067">ATP-binding</keyword>
<gene>
    <name evidence="4" type="primary">TBLA0I01260</name>
    <name evidence="4" type="ORF">TBLA_0I01260</name>
</gene>
<dbReference type="OrthoDB" id="9972657at2759"/>
<dbReference type="SUPFAM" id="SSF52540">
    <property type="entry name" value="P-loop containing nucleoside triphosphate hydrolases"/>
    <property type="match status" value="1"/>
</dbReference>
<dbReference type="FunCoup" id="I2H8T4">
    <property type="interactions" value="701"/>
</dbReference>
<evidence type="ECO:0000313" key="4">
    <source>
        <dbReference type="EMBL" id="CCH62786.1"/>
    </source>
</evidence>
<keyword evidence="1" id="KW-0547">Nucleotide-binding</keyword>
<dbReference type="GeneID" id="14497964"/>
<keyword evidence="5" id="KW-1185">Reference proteome</keyword>
<dbReference type="GO" id="GO:0005524">
    <property type="term" value="F:ATP binding"/>
    <property type="evidence" value="ECO:0007669"/>
    <property type="project" value="UniProtKB-KW"/>
</dbReference>
<dbReference type="EMBL" id="HE806324">
    <property type="protein sequence ID" value="CCH62786.1"/>
    <property type="molecule type" value="Genomic_DNA"/>
</dbReference>
<dbReference type="GO" id="GO:0006357">
    <property type="term" value="P:regulation of transcription by RNA polymerase II"/>
    <property type="evidence" value="ECO:0007669"/>
    <property type="project" value="EnsemblFungi"/>
</dbReference>
<dbReference type="RefSeq" id="XP_004182305.1">
    <property type="nucleotide sequence ID" value="XM_004182257.1"/>
</dbReference>
<dbReference type="STRING" id="1071380.I2H8T4"/>
<accession>I2H8T4</accession>
<protein>
    <recommendedName>
        <fullName evidence="6">Protein KTI12</fullName>
    </recommendedName>
</protein>
<dbReference type="Gene3D" id="3.40.50.300">
    <property type="entry name" value="P-loop containing nucleotide triphosphate hydrolases"/>
    <property type="match status" value="1"/>
</dbReference>
<dbReference type="GO" id="GO:0002098">
    <property type="term" value="P:tRNA wobble uridine modification"/>
    <property type="evidence" value="ECO:0007669"/>
    <property type="project" value="EnsemblFungi"/>
</dbReference>
<dbReference type="AlphaFoldDB" id="I2H8T4"/>
<proteinExistence type="inferred from homology"/>
<dbReference type="PANTHER" id="PTHR12435">
    <property type="match status" value="1"/>
</dbReference>
<reference evidence="4 5" key="1">
    <citation type="journal article" date="2011" name="Proc. Natl. Acad. Sci. U.S.A.">
        <title>Evolutionary erosion of yeast sex chromosomes by mating-type switching accidents.</title>
        <authorList>
            <person name="Gordon J.L."/>
            <person name="Armisen D."/>
            <person name="Proux-Wera E."/>
            <person name="Oheigeartaigh S.S."/>
            <person name="Byrne K.P."/>
            <person name="Wolfe K.H."/>
        </authorList>
    </citation>
    <scope>NUCLEOTIDE SEQUENCE [LARGE SCALE GENOMIC DNA]</scope>
    <source>
        <strain evidence="5">ATCC 34711 / CBS 6284 / DSM 70876 / NBRC 10599 / NRRL Y-10934 / UCD 77-7</strain>
    </source>
</reference>
<dbReference type="KEGG" id="tbl:TBLA_0I01260"/>
<evidence type="ECO:0000313" key="5">
    <source>
        <dbReference type="Proteomes" id="UP000002866"/>
    </source>
</evidence>
<dbReference type="InterPro" id="IPR013641">
    <property type="entry name" value="KTI12/PSTK"/>
</dbReference>
<dbReference type="Proteomes" id="UP000002866">
    <property type="component" value="Chromosome 9"/>
</dbReference>
<dbReference type="GO" id="GO:0005737">
    <property type="term" value="C:cytoplasm"/>
    <property type="evidence" value="ECO:0007669"/>
    <property type="project" value="EnsemblFungi"/>
</dbReference>
<evidence type="ECO:0000256" key="1">
    <source>
        <dbReference type="ARBA" id="ARBA00022741"/>
    </source>
</evidence>
<dbReference type="InParanoid" id="I2H8T4"/>
<dbReference type="InterPro" id="IPR027417">
    <property type="entry name" value="P-loop_NTPase"/>
</dbReference>